<evidence type="ECO:0000256" key="2">
    <source>
        <dbReference type="ARBA" id="ARBA00007965"/>
    </source>
</evidence>
<name>A0A6S7GJK7_PARCT</name>
<keyword evidence="6" id="KW-0472">Membrane</keyword>
<protein>
    <submittedName>
        <fullName evidence="7">Uncharacterized protein</fullName>
    </submittedName>
</protein>
<dbReference type="PANTHER" id="PTHR10332">
    <property type="entry name" value="EQUILIBRATIVE NUCLEOSIDE TRANSPORTER"/>
    <property type="match status" value="1"/>
</dbReference>
<keyword evidence="5" id="KW-1133">Transmembrane helix</keyword>
<accession>A0A6S7GJK7</accession>
<organism evidence="7 8">
    <name type="scientific">Paramuricea clavata</name>
    <name type="common">Red gorgonian</name>
    <name type="synonym">Violescent sea-whip</name>
    <dbReference type="NCBI Taxonomy" id="317549"/>
    <lineage>
        <taxon>Eukaryota</taxon>
        <taxon>Metazoa</taxon>
        <taxon>Cnidaria</taxon>
        <taxon>Anthozoa</taxon>
        <taxon>Octocorallia</taxon>
        <taxon>Malacalcyonacea</taxon>
        <taxon>Plexauridae</taxon>
        <taxon>Paramuricea</taxon>
    </lineage>
</organism>
<evidence type="ECO:0000256" key="1">
    <source>
        <dbReference type="ARBA" id="ARBA00004141"/>
    </source>
</evidence>
<keyword evidence="4" id="KW-0812">Transmembrane</keyword>
<dbReference type="PANTHER" id="PTHR10332:SF10">
    <property type="entry name" value="EQUILIBRATIVE NUCLEOSIDE TRANSPORTER 4"/>
    <property type="match status" value="1"/>
</dbReference>
<proteinExistence type="inferred from homology"/>
<dbReference type="OrthoDB" id="1856718at2759"/>
<dbReference type="AlphaFoldDB" id="A0A6S7GJK7"/>
<keyword evidence="8" id="KW-1185">Reference proteome</keyword>
<comment type="similarity">
    <text evidence="2">Belongs to the SLC29A/ENT transporter (TC 2.A.57) family.</text>
</comment>
<evidence type="ECO:0000256" key="3">
    <source>
        <dbReference type="ARBA" id="ARBA00022448"/>
    </source>
</evidence>
<comment type="subcellular location">
    <subcellularLocation>
        <location evidence="1">Membrane</location>
        <topology evidence="1">Multi-pass membrane protein</topology>
    </subcellularLocation>
</comment>
<evidence type="ECO:0000313" key="8">
    <source>
        <dbReference type="Proteomes" id="UP001152795"/>
    </source>
</evidence>
<dbReference type="InterPro" id="IPR002259">
    <property type="entry name" value="Eqnu_transpt"/>
</dbReference>
<dbReference type="GO" id="GO:0005886">
    <property type="term" value="C:plasma membrane"/>
    <property type="evidence" value="ECO:0007669"/>
    <property type="project" value="TreeGrafter"/>
</dbReference>
<keyword evidence="3" id="KW-0813">Transport</keyword>
<dbReference type="Proteomes" id="UP001152795">
    <property type="component" value="Unassembled WGS sequence"/>
</dbReference>
<dbReference type="EMBL" id="CACRXK020001468">
    <property type="protein sequence ID" value="CAB3989336.1"/>
    <property type="molecule type" value="Genomic_DNA"/>
</dbReference>
<evidence type="ECO:0000313" key="7">
    <source>
        <dbReference type="EMBL" id="CAB3989336.1"/>
    </source>
</evidence>
<gene>
    <name evidence="7" type="ORF">PACLA_8A076628</name>
</gene>
<evidence type="ECO:0000256" key="5">
    <source>
        <dbReference type="ARBA" id="ARBA00022989"/>
    </source>
</evidence>
<evidence type="ECO:0000256" key="4">
    <source>
        <dbReference type="ARBA" id="ARBA00022692"/>
    </source>
</evidence>
<dbReference type="GO" id="GO:0005337">
    <property type="term" value="F:nucleoside transmembrane transporter activity"/>
    <property type="evidence" value="ECO:0007669"/>
    <property type="project" value="InterPro"/>
</dbReference>
<comment type="caution">
    <text evidence="7">The sequence shown here is derived from an EMBL/GenBank/DDBJ whole genome shotgun (WGS) entry which is preliminary data.</text>
</comment>
<reference evidence="7" key="1">
    <citation type="submission" date="2020-04" db="EMBL/GenBank/DDBJ databases">
        <authorList>
            <person name="Alioto T."/>
            <person name="Alioto T."/>
            <person name="Gomez Garrido J."/>
        </authorList>
    </citation>
    <scope>NUCLEOTIDE SEQUENCE</scope>
    <source>
        <strain evidence="7">A484AB</strain>
    </source>
</reference>
<evidence type="ECO:0000256" key="6">
    <source>
        <dbReference type="ARBA" id="ARBA00023136"/>
    </source>
</evidence>
<sequence>MAIPKMLYMACWFLGASVQSAVFFSFNAVDYFNFFFPKHYKPEVYVAVTVGVAASAGAILTVVFPPRGKHFTVLLLTQVISAILLVVVVILTPLENMSTPLRFGLILAVIFLAAIIQNVGGGALYDFVGNHFPSFGVHAAQSGGVCAFAATFVIRCVSKGSFEHLQDRKRGFRLSGYLFVALVDLIIIIACFLMIVLRNYTKAEYARRLAAVNQNHERPGEHTPLLSSTEATMNLSRRQIIKHNFPALATVALSLVISNALFPGITSQFHGNHNCSSTNHRSVNFTFSDNLTTTSQPTTTPPPDSETTGWFIVILFGCFSVADAIGKNLPIVGIIYSKRTVIFNCFVQLVIAIPILLIYFKPCVSGLQADWVAYLTVGLLGLVNGYGLCAAMMLLAPGIPGKKYEEGLASSIGYMFLQTGILLGTGTDVFLVDYVFEVTN</sequence>